<evidence type="ECO:0000313" key="2">
    <source>
        <dbReference type="EMBL" id="MFB2835704.1"/>
    </source>
</evidence>
<keyword evidence="3" id="KW-1185">Reference proteome</keyword>
<proteinExistence type="predicted"/>
<feature type="compositionally biased region" description="Polar residues" evidence="1">
    <location>
        <begin position="91"/>
        <end position="104"/>
    </location>
</feature>
<sequence>MNIILLPAVLPGDLDLAAINQQLKNKTAQLDWSSVVSAPERHLAILLEGLNLVNDAEVLDLETSTMSDTIAAEIIRFFNNQQKKTKKLNRQKPSQSNPISAKQGNLFETQFVPSETQETEGQGKLLEMQFVPVISHDNVEESQSITPNLEPPQPSILPPQSYYQIRAELEQAVLDDLLGPAGGEYEEIDEMRVSDRYLVGLVAPTQRQITPEEREETPEQMDELAVSGSGTLEEGTTENNIPLADKMFPSALGMTFCVEGNAKAIKVTAGWGQYEKDKSESVQTPTGEAKTLWRRYPIKGVSPNINLQVGAIDP</sequence>
<gene>
    <name evidence="2" type="ORF">ACE1CA_14320</name>
</gene>
<name>A0ABV4WKU2_9CYAN</name>
<evidence type="ECO:0000313" key="3">
    <source>
        <dbReference type="Proteomes" id="UP001576780"/>
    </source>
</evidence>
<feature type="region of interest" description="Disordered" evidence="1">
    <location>
        <begin position="85"/>
        <end position="104"/>
    </location>
</feature>
<reference evidence="2 3" key="1">
    <citation type="submission" date="2024-09" db="EMBL/GenBank/DDBJ databases">
        <title>Floridaenema gen nov. (Aerosakkonemataceae, Aerosakkonematales ord. nov., Cyanobacteria) from benthic tropical and subtropical fresh waters, with the description of four new species.</title>
        <authorList>
            <person name="Moretto J.A."/>
            <person name="Berthold D.E."/>
            <person name="Lefler F.W."/>
            <person name="Huang I.-S."/>
            <person name="Laughinghouse H. IV."/>
        </authorList>
    </citation>
    <scope>NUCLEOTIDE SEQUENCE [LARGE SCALE GENOMIC DNA]</scope>
    <source>
        <strain evidence="2 3">BLCC-F167</strain>
    </source>
</reference>
<dbReference type="RefSeq" id="WP_413278113.1">
    <property type="nucleotide sequence ID" value="NZ_JBHFNT010000118.1"/>
</dbReference>
<organism evidence="2 3">
    <name type="scientific">Floridaenema evergladense BLCC-F167</name>
    <dbReference type="NCBI Taxonomy" id="3153639"/>
    <lineage>
        <taxon>Bacteria</taxon>
        <taxon>Bacillati</taxon>
        <taxon>Cyanobacteriota</taxon>
        <taxon>Cyanophyceae</taxon>
        <taxon>Oscillatoriophycideae</taxon>
        <taxon>Aerosakkonematales</taxon>
        <taxon>Aerosakkonemataceae</taxon>
        <taxon>Floridanema</taxon>
        <taxon>Floridanema evergladense</taxon>
    </lineage>
</organism>
<accession>A0ABV4WKU2</accession>
<dbReference type="Proteomes" id="UP001576780">
    <property type="component" value="Unassembled WGS sequence"/>
</dbReference>
<dbReference type="EMBL" id="JBHFNT010000118">
    <property type="protein sequence ID" value="MFB2835704.1"/>
    <property type="molecule type" value="Genomic_DNA"/>
</dbReference>
<evidence type="ECO:0000256" key="1">
    <source>
        <dbReference type="SAM" id="MobiDB-lite"/>
    </source>
</evidence>
<protein>
    <submittedName>
        <fullName evidence="2">Uncharacterized protein</fullName>
    </submittedName>
</protein>
<comment type="caution">
    <text evidence="2">The sequence shown here is derived from an EMBL/GenBank/DDBJ whole genome shotgun (WGS) entry which is preliminary data.</text>
</comment>